<evidence type="ECO:0000256" key="4">
    <source>
        <dbReference type="ARBA" id="ARBA00023139"/>
    </source>
</evidence>
<evidence type="ECO:0000256" key="2">
    <source>
        <dbReference type="ARBA" id="ARBA00022729"/>
    </source>
</evidence>
<keyword evidence="3" id="KW-0472">Membrane</keyword>
<proteinExistence type="predicted"/>
<keyword evidence="2" id="KW-0732">Signal</keyword>
<dbReference type="InterPro" id="IPR012556">
    <property type="entry name" value="Entericidin"/>
</dbReference>
<evidence type="ECO:0000256" key="1">
    <source>
        <dbReference type="ARBA" id="ARBA00022475"/>
    </source>
</evidence>
<comment type="caution">
    <text evidence="6">The sequence shown here is derived from an EMBL/GenBank/DDBJ whole genome shotgun (WGS) entry which is preliminary data.</text>
</comment>
<protein>
    <submittedName>
        <fullName evidence="6">Entericidin A</fullName>
    </submittedName>
</protein>
<evidence type="ECO:0000256" key="3">
    <source>
        <dbReference type="ARBA" id="ARBA00023136"/>
    </source>
</evidence>
<name>A0A1J5SV89_9ZZZZ</name>
<dbReference type="Pfam" id="PF08085">
    <property type="entry name" value="Entericidin"/>
    <property type="match status" value="1"/>
</dbReference>
<keyword evidence="1" id="KW-1003">Cell membrane</keyword>
<organism evidence="6">
    <name type="scientific">mine drainage metagenome</name>
    <dbReference type="NCBI Taxonomy" id="410659"/>
    <lineage>
        <taxon>unclassified sequences</taxon>
        <taxon>metagenomes</taxon>
        <taxon>ecological metagenomes</taxon>
    </lineage>
</organism>
<evidence type="ECO:0000313" key="6">
    <source>
        <dbReference type="EMBL" id="OIR12433.1"/>
    </source>
</evidence>
<dbReference type="GO" id="GO:0009636">
    <property type="term" value="P:response to toxic substance"/>
    <property type="evidence" value="ECO:0007669"/>
    <property type="project" value="InterPro"/>
</dbReference>
<dbReference type="EMBL" id="MLJW01000017">
    <property type="protein sequence ID" value="OIR12433.1"/>
    <property type="molecule type" value="Genomic_DNA"/>
</dbReference>
<sequence>MNRLFVLLALGAALVLSGCNTWHGFGKDLEKAGDKIQKSPNN</sequence>
<keyword evidence="5" id="KW-0449">Lipoprotein</keyword>
<dbReference type="PROSITE" id="PS51257">
    <property type="entry name" value="PROKAR_LIPOPROTEIN"/>
    <property type="match status" value="1"/>
</dbReference>
<accession>A0A1J5SV89</accession>
<gene>
    <name evidence="6" type="ORF">GALL_61320</name>
</gene>
<dbReference type="GO" id="GO:0016020">
    <property type="term" value="C:membrane"/>
    <property type="evidence" value="ECO:0007669"/>
    <property type="project" value="InterPro"/>
</dbReference>
<reference evidence="6" key="1">
    <citation type="submission" date="2016-10" db="EMBL/GenBank/DDBJ databases">
        <title>Sequence of Gallionella enrichment culture.</title>
        <authorList>
            <person name="Poehlein A."/>
            <person name="Muehling M."/>
            <person name="Daniel R."/>
        </authorList>
    </citation>
    <scope>NUCLEOTIDE SEQUENCE</scope>
</reference>
<dbReference type="AlphaFoldDB" id="A0A1J5SV89"/>
<evidence type="ECO:0000256" key="5">
    <source>
        <dbReference type="ARBA" id="ARBA00023288"/>
    </source>
</evidence>
<keyword evidence="4" id="KW-0564">Palmitate</keyword>